<comment type="caution">
    <text evidence="18">The sequence shown here is derived from an EMBL/GenBank/DDBJ whole genome shotgun (WGS) entry which is preliminary data.</text>
</comment>
<feature type="binding site" evidence="15">
    <location>
        <begin position="88"/>
        <end position="92"/>
    </location>
    <ligand>
        <name>substrate</name>
    </ligand>
</feature>
<dbReference type="AlphaFoldDB" id="A0A443RW64"/>
<gene>
    <name evidence="18" type="ORF">B4U80_10623</name>
</gene>
<evidence type="ECO:0000256" key="15">
    <source>
        <dbReference type="PIRSR" id="PIRSR607754-1"/>
    </source>
</evidence>
<evidence type="ECO:0000256" key="2">
    <source>
        <dbReference type="ARBA" id="ARBA00004323"/>
    </source>
</evidence>
<evidence type="ECO:0000256" key="12">
    <source>
        <dbReference type="ARBA" id="ARBA00023157"/>
    </source>
</evidence>
<keyword evidence="5 18" id="KW-0808">Transferase</keyword>
<evidence type="ECO:0000256" key="16">
    <source>
        <dbReference type="PIRSR" id="PIRSR607754-3"/>
    </source>
</evidence>
<feature type="disulfide bond" evidence="16">
    <location>
        <begin position="161"/>
        <end position="175"/>
    </location>
</feature>
<keyword evidence="14" id="KW-0464">Manganese</keyword>
<feature type="non-terminal residue" evidence="18">
    <location>
        <position position="198"/>
    </location>
</feature>
<keyword evidence="12 16" id="KW-1015">Disulfide bond</keyword>
<keyword evidence="6 17" id="KW-0812">Transmembrane</keyword>
<evidence type="ECO:0000256" key="9">
    <source>
        <dbReference type="ARBA" id="ARBA00022989"/>
    </source>
</evidence>
<proteinExistence type="predicted"/>
<comment type="pathway">
    <text evidence="3">Protein modification; protein glycosylation.</text>
</comment>
<dbReference type="Pfam" id="PF05060">
    <property type="entry name" value="MGAT2"/>
    <property type="match status" value="1"/>
</dbReference>
<keyword evidence="4 18" id="KW-0328">Glycosyltransferase</keyword>
<protein>
    <submittedName>
        <fullName evidence="18">Alpha-1:6-mannosyl-glycoprotein 2-beta-N-acetylglucosaminyltransferase-like protein</fullName>
    </submittedName>
</protein>
<evidence type="ECO:0000256" key="10">
    <source>
        <dbReference type="ARBA" id="ARBA00023034"/>
    </source>
</evidence>
<dbReference type="GO" id="GO:0009312">
    <property type="term" value="P:oligosaccharide biosynthetic process"/>
    <property type="evidence" value="ECO:0007669"/>
    <property type="project" value="InterPro"/>
</dbReference>
<evidence type="ECO:0000256" key="17">
    <source>
        <dbReference type="SAM" id="Phobius"/>
    </source>
</evidence>
<dbReference type="Proteomes" id="UP000288716">
    <property type="component" value="Unassembled WGS sequence"/>
</dbReference>
<dbReference type="InterPro" id="IPR007754">
    <property type="entry name" value="GlcNAc_II"/>
</dbReference>
<dbReference type="GO" id="GO:0005795">
    <property type="term" value="C:Golgi stack"/>
    <property type="evidence" value="ECO:0007669"/>
    <property type="project" value="InterPro"/>
</dbReference>
<evidence type="ECO:0000256" key="4">
    <source>
        <dbReference type="ARBA" id="ARBA00022676"/>
    </source>
</evidence>
<keyword evidence="11 17" id="KW-0472">Membrane</keyword>
<reference evidence="18 19" key="1">
    <citation type="journal article" date="2018" name="Gigascience">
        <title>Genomes of trombidid mites reveal novel predicted allergens and laterally-transferred genes associated with secondary metabolism.</title>
        <authorList>
            <person name="Dong X."/>
            <person name="Chaisiri K."/>
            <person name="Xia D."/>
            <person name="Armstrong S.D."/>
            <person name="Fang Y."/>
            <person name="Donnelly M.J."/>
            <person name="Kadowaki T."/>
            <person name="McGarry J.W."/>
            <person name="Darby A.C."/>
            <person name="Makepeace B.L."/>
        </authorList>
    </citation>
    <scope>NUCLEOTIDE SEQUENCE [LARGE SCALE GENOMIC DNA]</scope>
    <source>
        <strain evidence="18">UoL-UT</strain>
    </source>
</reference>
<dbReference type="UniPathway" id="UPA00378"/>
<keyword evidence="13" id="KW-0325">Glycoprotein</keyword>
<sequence>MMFCKPLNSTRLLLLGIFLYAWLMSWLFNNIFKDSIELNKQEFFGDIRDFGKGNDLQILVNKINEKEEIFNENLFGPLKAEDAIIAIQVHNRSDYLNLTIDALRKVEGIEKTLIIFSHSIIDRTINEIVGNVKFAKVLQIFYPYSTQIFPNSFPGDDPNDCPRDATRQEAISIRCNSAEFPDKYGHYRESRFVQIRHH</sequence>
<evidence type="ECO:0000256" key="3">
    <source>
        <dbReference type="ARBA" id="ARBA00004922"/>
    </source>
</evidence>
<name>A0A443RW64_9ACAR</name>
<dbReference type="VEuPathDB" id="VectorBase:LDEU012428"/>
<evidence type="ECO:0000256" key="7">
    <source>
        <dbReference type="ARBA" id="ARBA00022723"/>
    </source>
</evidence>
<keyword evidence="10" id="KW-0333">Golgi apparatus</keyword>
<dbReference type="GO" id="GO:0008455">
    <property type="term" value="F:alpha-1,6-mannosylglycoprotein 2-beta-N-acetylglucosaminyltransferase activity"/>
    <property type="evidence" value="ECO:0007669"/>
    <property type="project" value="InterPro"/>
</dbReference>
<evidence type="ECO:0000256" key="8">
    <source>
        <dbReference type="ARBA" id="ARBA00022968"/>
    </source>
</evidence>
<evidence type="ECO:0000256" key="1">
    <source>
        <dbReference type="ARBA" id="ARBA00001936"/>
    </source>
</evidence>
<keyword evidence="19" id="KW-1185">Reference proteome</keyword>
<dbReference type="PANTHER" id="PTHR12871">
    <property type="entry name" value="BETA-1,2-N-ACETYLGLUCOSAMINYLTRANSFERASE II"/>
    <property type="match status" value="1"/>
</dbReference>
<evidence type="ECO:0000256" key="13">
    <source>
        <dbReference type="ARBA" id="ARBA00023180"/>
    </source>
</evidence>
<evidence type="ECO:0000313" key="19">
    <source>
        <dbReference type="Proteomes" id="UP000288716"/>
    </source>
</evidence>
<feature type="transmembrane region" description="Helical" evidence="17">
    <location>
        <begin position="12"/>
        <end position="32"/>
    </location>
</feature>
<evidence type="ECO:0000256" key="11">
    <source>
        <dbReference type="ARBA" id="ARBA00023136"/>
    </source>
</evidence>
<accession>A0A443RW64</accession>
<dbReference type="GO" id="GO:0046872">
    <property type="term" value="F:metal ion binding"/>
    <property type="evidence" value="ECO:0007669"/>
    <property type="project" value="UniProtKB-KW"/>
</dbReference>
<feature type="binding site" evidence="15">
    <location>
        <begin position="194"/>
        <end position="198"/>
    </location>
    <ligand>
        <name>substrate</name>
    </ligand>
</feature>
<dbReference type="OrthoDB" id="6019616at2759"/>
<dbReference type="GO" id="GO:0006487">
    <property type="term" value="P:protein N-linked glycosylation"/>
    <property type="evidence" value="ECO:0007669"/>
    <property type="project" value="TreeGrafter"/>
</dbReference>
<dbReference type="EMBL" id="NCKV01024385">
    <property type="protein sequence ID" value="RWS19612.1"/>
    <property type="molecule type" value="Genomic_DNA"/>
</dbReference>
<keyword evidence="8" id="KW-0735">Signal-anchor</keyword>
<dbReference type="PANTHER" id="PTHR12871:SF0">
    <property type="entry name" value="ALPHA-1,6-MANNOSYL-GLYCOPROTEIN 2-BETA-N-ACETYLGLUCOSAMINYLTRANSFERASE"/>
    <property type="match status" value="1"/>
</dbReference>
<dbReference type="STRING" id="299467.A0A443RW64"/>
<comment type="subcellular location">
    <subcellularLocation>
        <location evidence="2">Golgi apparatus membrane</location>
        <topology evidence="2">Single-pass type II membrane protein</topology>
    </subcellularLocation>
</comment>
<evidence type="ECO:0000256" key="6">
    <source>
        <dbReference type="ARBA" id="ARBA00022692"/>
    </source>
</evidence>
<evidence type="ECO:0000256" key="14">
    <source>
        <dbReference type="ARBA" id="ARBA00023211"/>
    </source>
</evidence>
<organism evidence="18 19">
    <name type="scientific">Leptotrombidium deliense</name>
    <dbReference type="NCBI Taxonomy" id="299467"/>
    <lineage>
        <taxon>Eukaryota</taxon>
        <taxon>Metazoa</taxon>
        <taxon>Ecdysozoa</taxon>
        <taxon>Arthropoda</taxon>
        <taxon>Chelicerata</taxon>
        <taxon>Arachnida</taxon>
        <taxon>Acari</taxon>
        <taxon>Acariformes</taxon>
        <taxon>Trombidiformes</taxon>
        <taxon>Prostigmata</taxon>
        <taxon>Anystina</taxon>
        <taxon>Parasitengona</taxon>
        <taxon>Trombiculoidea</taxon>
        <taxon>Trombiculidae</taxon>
        <taxon>Leptotrombidium</taxon>
    </lineage>
</organism>
<keyword evidence="9 17" id="KW-1133">Transmembrane helix</keyword>
<dbReference type="GO" id="GO:0000139">
    <property type="term" value="C:Golgi membrane"/>
    <property type="evidence" value="ECO:0007669"/>
    <property type="project" value="UniProtKB-SubCell"/>
</dbReference>
<evidence type="ECO:0000313" key="18">
    <source>
        <dbReference type="EMBL" id="RWS19612.1"/>
    </source>
</evidence>
<evidence type="ECO:0000256" key="5">
    <source>
        <dbReference type="ARBA" id="ARBA00022679"/>
    </source>
</evidence>
<keyword evidence="7" id="KW-0479">Metal-binding</keyword>
<comment type="cofactor">
    <cofactor evidence="1">
        <name>Mn(2+)</name>
        <dbReference type="ChEBI" id="CHEBI:29035"/>
    </cofactor>
</comment>